<keyword evidence="9" id="KW-1185">Reference proteome</keyword>
<evidence type="ECO:0000259" key="6">
    <source>
        <dbReference type="Pfam" id="PF03925"/>
    </source>
</evidence>
<comment type="function">
    <text evidence="4">Negative regulator of replication initiation, which contributes to regulation of DNA replication and ensures that replication initiation occurs exactly once per chromosome per cell cycle. Binds to pairs of hemimethylated GATC sequences in the oriC region, thus preventing assembly of replication proteins and re-initiation at newly replicated origins. Repression is relieved when the region becomes fully methylated.</text>
</comment>
<dbReference type="InterPro" id="IPR005621">
    <property type="entry name" value="SeqA"/>
</dbReference>
<dbReference type="InterPro" id="IPR010985">
    <property type="entry name" value="Ribbon_hlx_hlx"/>
</dbReference>
<sequence length="211" mass="22529">MKTIEIDDELYAFIASQTKHIGESACEILRRLLIDEPGIVTTVVTSGASIPAASAASAAPAQAETTPQPDAATPVKTTAKAKPAPAPVSTASAPAASGDDLLQRVNKDALSQFDKRVDQFLFILQQIYLQHPGDFAKVESIVGKNRKYFASSKEELLMSGSSTNPKAIPDSGFWVVTNNNTAKKLAMLSQVLQILGYDDKVVETVSETFDS</sequence>
<proteinExistence type="inferred from homology"/>
<organism evidence="8 9">
    <name type="scientific">Alteromonas alba</name>
    <dbReference type="NCBI Taxonomy" id="2079529"/>
    <lineage>
        <taxon>Bacteria</taxon>
        <taxon>Pseudomonadati</taxon>
        <taxon>Pseudomonadota</taxon>
        <taxon>Gammaproteobacteria</taxon>
        <taxon>Alteromonadales</taxon>
        <taxon>Alteromonadaceae</taxon>
        <taxon>Alteromonas/Salinimonas group</taxon>
        <taxon>Alteromonas</taxon>
    </lineage>
</organism>
<evidence type="ECO:0000256" key="5">
    <source>
        <dbReference type="SAM" id="MobiDB-lite"/>
    </source>
</evidence>
<protein>
    <recommendedName>
        <fullName evidence="4">Negative modulator of initiation of replication</fullName>
    </recommendedName>
</protein>
<dbReference type="InterPro" id="IPR033761">
    <property type="entry name" value="SeqA_N"/>
</dbReference>
<dbReference type="GO" id="GO:0003677">
    <property type="term" value="F:DNA binding"/>
    <property type="evidence" value="ECO:0007669"/>
    <property type="project" value="UniProtKB-KW"/>
</dbReference>
<keyword evidence="2 4" id="KW-0236">DNA replication inhibitor</keyword>
<comment type="caution">
    <text evidence="8">The sequence shown here is derived from an EMBL/GenBank/DDBJ whole genome shotgun (WGS) entry which is preliminary data.</text>
</comment>
<dbReference type="GO" id="GO:0032297">
    <property type="term" value="P:negative regulation of DNA-templated DNA replication initiation"/>
    <property type="evidence" value="ECO:0007669"/>
    <property type="project" value="InterPro"/>
</dbReference>
<evidence type="ECO:0000259" key="7">
    <source>
        <dbReference type="Pfam" id="PF17206"/>
    </source>
</evidence>
<evidence type="ECO:0000256" key="4">
    <source>
        <dbReference type="PIRNR" id="PIRNR019401"/>
    </source>
</evidence>
<dbReference type="RefSeq" id="WP_105934658.1">
    <property type="nucleotide sequence ID" value="NZ_PVNP01000112.1"/>
</dbReference>
<dbReference type="PIRSF" id="PIRSF019401">
    <property type="entry name" value="SeqA"/>
    <property type="match status" value="1"/>
</dbReference>
<dbReference type="GO" id="GO:0006355">
    <property type="term" value="P:regulation of DNA-templated transcription"/>
    <property type="evidence" value="ECO:0007669"/>
    <property type="project" value="InterPro"/>
</dbReference>
<accession>A0A2S9VAG8</accession>
<keyword evidence="1 4" id="KW-0963">Cytoplasm</keyword>
<dbReference type="Gene3D" id="1.10.1220.10">
    <property type="entry name" value="Met repressor-like"/>
    <property type="match status" value="1"/>
</dbReference>
<dbReference type="GO" id="GO:0005737">
    <property type="term" value="C:cytoplasm"/>
    <property type="evidence" value="ECO:0007669"/>
    <property type="project" value="UniProtKB-SubCell"/>
</dbReference>
<dbReference type="EMBL" id="PVNP01000112">
    <property type="protein sequence ID" value="PRO73471.1"/>
    <property type="molecule type" value="Genomic_DNA"/>
</dbReference>
<evidence type="ECO:0000256" key="2">
    <source>
        <dbReference type="ARBA" id="ARBA00022880"/>
    </source>
</evidence>
<keyword evidence="3 4" id="KW-0238">DNA-binding</keyword>
<feature type="domain" description="Negative modulator of initiation of replication SeqA N-terminal" evidence="7">
    <location>
        <begin position="1"/>
        <end position="33"/>
    </location>
</feature>
<comment type="subcellular location">
    <subcellularLocation>
        <location evidence="4">Cytoplasm</location>
    </subcellularLocation>
</comment>
<feature type="domain" description="Replication modulator SeqA C-terminal DNA-binding" evidence="6">
    <location>
        <begin position="103"/>
        <end position="207"/>
    </location>
</feature>
<dbReference type="InterPro" id="IPR036835">
    <property type="entry name" value="SeqA_DNA-bd_C_sf"/>
</dbReference>
<dbReference type="SUPFAM" id="SSF47598">
    <property type="entry name" value="Ribbon-helix-helix"/>
    <property type="match status" value="1"/>
</dbReference>
<dbReference type="NCBIfam" id="NF008389">
    <property type="entry name" value="PRK11187.1"/>
    <property type="match status" value="1"/>
</dbReference>
<dbReference type="Proteomes" id="UP000238949">
    <property type="component" value="Unassembled WGS sequence"/>
</dbReference>
<dbReference type="InterPro" id="IPR013321">
    <property type="entry name" value="Arc_rbn_hlx_hlx"/>
</dbReference>
<evidence type="ECO:0000313" key="8">
    <source>
        <dbReference type="EMBL" id="PRO73471.1"/>
    </source>
</evidence>
<reference evidence="9" key="1">
    <citation type="journal article" date="2020" name="Int. J. Syst. Evol. Microbiol.">
        <title>Alteromonas alba sp. nov., a marine bacterium isolated from the seawater of the West Pacific Ocean.</title>
        <authorList>
            <person name="Sun C."/>
            <person name="Wu Y.-H."/>
            <person name="Xamxidin M."/>
            <person name="Cheng H."/>
            <person name="Xu X.-W."/>
        </authorList>
    </citation>
    <scope>NUCLEOTIDE SEQUENCE [LARGE SCALE GENOMIC DNA]</scope>
    <source>
        <strain evidence="9">190</strain>
    </source>
</reference>
<feature type="region of interest" description="Disordered" evidence="5">
    <location>
        <begin position="58"/>
        <end position="95"/>
    </location>
</feature>
<evidence type="ECO:0000256" key="1">
    <source>
        <dbReference type="ARBA" id="ARBA00022490"/>
    </source>
</evidence>
<gene>
    <name evidence="8" type="ORF">C6Y40_11185</name>
</gene>
<name>A0A2S9VAG8_9ALTE</name>
<dbReference type="AlphaFoldDB" id="A0A2S9VAG8"/>
<evidence type="ECO:0000313" key="9">
    <source>
        <dbReference type="Proteomes" id="UP000238949"/>
    </source>
</evidence>
<dbReference type="Pfam" id="PF03925">
    <property type="entry name" value="SeqA"/>
    <property type="match status" value="1"/>
</dbReference>
<comment type="similarity">
    <text evidence="4">Belongs to the SeqA family.</text>
</comment>
<dbReference type="SUPFAM" id="SSF82808">
    <property type="entry name" value="Replication modulator SeqA, C-terminal DNA-binding domain"/>
    <property type="match status" value="1"/>
</dbReference>
<evidence type="ECO:0000256" key="3">
    <source>
        <dbReference type="ARBA" id="ARBA00023125"/>
    </source>
</evidence>
<dbReference type="OrthoDB" id="5591069at2"/>
<dbReference type="InterPro" id="IPR026577">
    <property type="entry name" value="SeqA_DNA-bd_C"/>
</dbReference>
<dbReference type="Gene3D" id="1.20.1380.10">
    <property type="entry name" value="Replication modulator SeqA, C-terminal DNA-binding domain"/>
    <property type="match status" value="1"/>
</dbReference>
<dbReference type="Pfam" id="PF17206">
    <property type="entry name" value="SeqA_N"/>
    <property type="match status" value="1"/>
</dbReference>